<dbReference type="InterPro" id="IPR025558">
    <property type="entry name" value="DUF4283"/>
</dbReference>
<accession>A0AAW2XMF4</accession>
<comment type="caution">
    <text evidence="2">The sequence shown here is derived from an EMBL/GenBank/DDBJ whole genome shotgun (WGS) entry which is preliminary data.</text>
</comment>
<proteinExistence type="predicted"/>
<name>A0AAW2XMF4_9LAMI</name>
<sequence length="261" mass="28767">MATFGPPLKPVIAHELTPYRPPLRPARRIPRLPTPDQERDILSRMIVPLPPPNQSVGSAQEAADDSFPTVVPPLSEYYAPPTMISSQTLAMQNRVLPQEIVPPIPHAAVDTPPLHKLGSSLPEATATAPGPSLSLLPTASLPLFIGNVPLAHPLVTDDKIAAAFHQSSRKMLSFVPPTLQNGEVVVRLSLDTIRDGSRRWRTTAVGYFLGKRPYFHHLNDYVRSVWPMVREVTATSNGFFFFQFKTTAAMEEVIEGGPWLF</sequence>
<dbReference type="PANTHER" id="PTHR33233">
    <property type="entry name" value="ENDONUCLEASE/EXONUCLEASE/PHOSPHATASE"/>
    <property type="match status" value="1"/>
</dbReference>
<dbReference type="EMBL" id="JACGWN010000003">
    <property type="protein sequence ID" value="KAL0455322.1"/>
    <property type="molecule type" value="Genomic_DNA"/>
</dbReference>
<dbReference type="AlphaFoldDB" id="A0AAW2XMF4"/>
<feature type="domain" description="DUF4283" evidence="1">
    <location>
        <begin position="199"/>
        <end position="261"/>
    </location>
</feature>
<protein>
    <recommendedName>
        <fullName evidence="1">DUF4283 domain-containing protein</fullName>
    </recommendedName>
</protein>
<evidence type="ECO:0000259" key="1">
    <source>
        <dbReference type="Pfam" id="PF14111"/>
    </source>
</evidence>
<gene>
    <name evidence="2" type="ORF">Slati_0871400</name>
</gene>
<reference evidence="2" key="2">
    <citation type="journal article" date="2024" name="Plant">
        <title>Genomic evolution and insights into agronomic trait innovations of Sesamum species.</title>
        <authorList>
            <person name="Miao H."/>
            <person name="Wang L."/>
            <person name="Qu L."/>
            <person name="Liu H."/>
            <person name="Sun Y."/>
            <person name="Le M."/>
            <person name="Wang Q."/>
            <person name="Wei S."/>
            <person name="Zheng Y."/>
            <person name="Lin W."/>
            <person name="Duan Y."/>
            <person name="Cao H."/>
            <person name="Xiong S."/>
            <person name="Wang X."/>
            <person name="Wei L."/>
            <person name="Li C."/>
            <person name="Ma Q."/>
            <person name="Ju M."/>
            <person name="Zhao R."/>
            <person name="Li G."/>
            <person name="Mu C."/>
            <person name="Tian Q."/>
            <person name="Mei H."/>
            <person name="Zhang T."/>
            <person name="Gao T."/>
            <person name="Zhang H."/>
        </authorList>
    </citation>
    <scope>NUCLEOTIDE SEQUENCE</scope>
    <source>
        <strain evidence="2">KEN1</strain>
    </source>
</reference>
<evidence type="ECO:0000313" key="2">
    <source>
        <dbReference type="EMBL" id="KAL0455322.1"/>
    </source>
</evidence>
<organism evidence="2">
    <name type="scientific">Sesamum latifolium</name>
    <dbReference type="NCBI Taxonomy" id="2727402"/>
    <lineage>
        <taxon>Eukaryota</taxon>
        <taxon>Viridiplantae</taxon>
        <taxon>Streptophyta</taxon>
        <taxon>Embryophyta</taxon>
        <taxon>Tracheophyta</taxon>
        <taxon>Spermatophyta</taxon>
        <taxon>Magnoliopsida</taxon>
        <taxon>eudicotyledons</taxon>
        <taxon>Gunneridae</taxon>
        <taxon>Pentapetalae</taxon>
        <taxon>asterids</taxon>
        <taxon>lamiids</taxon>
        <taxon>Lamiales</taxon>
        <taxon>Pedaliaceae</taxon>
        <taxon>Sesamum</taxon>
    </lineage>
</organism>
<reference evidence="2" key="1">
    <citation type="submission" date="2020-06" db="EMBL/GenBank/DDBJ databases">
        <authorList>
            <person name="Li T."/>
            <person name="Hu X."/>
            <person name="Zhang T."/>
            <person name="Song X."/>
            <person name="Zhang H."/>
            <person name="Dai N."/>
            <person name="Sheng W."/>
            <person name="Hou X."/>
            <person name="Wei L."/>
        </authorList>
    </citation>
    <scope>NUCLEOTIDE SEQUENCE</scope>
    <source>
        <strain evidence="2">KEN1</strain>
        <tissue evidence="2">Leaf</tissue>
    </source>
</reference>
<dbReference type="Pfam" id="PF14111">
    <property type="entry name" value="DUF4283"/>
    <property type="match status" value="1"/>
</dbReference>
<dbReference type="PANTHER" id="PTHR33233:SF17">
    <property type="entry name" value="DUF4283 DOMAIN-CONTAINING PROTEIN"/>
    <property type="match status" value="1"/>
</dbReference>